<dbReference type="InterPro" id="IPR038418">
    <property type="entry name" value="6-PTP_synth/QueD_sf"/>
</dbReference>
<dbReference type="Gene3D" id="3.30.479.10">
    <property type="entry name" value="6-pyruvoyl tetrahydropterin synthase/QueD"/>
    <property type="match status" value="1"/>
</dbReference>
<dbReference type="EMBL" id="ADZX01000423">
    <property type="protein sequence ID" value="EFK96695.1"/>
    <property type="molecule type" value="Genomic_DNA"/>
</dbReference>
<proteinExistence type="predicted"/>
<dbReference type="PANTHER" id="PTHR12589:SF8">
    <property type="entry name" value="6-CARBOXY-5,6,7,8-TETRAHYDROPTERIN SYNTHASE"/>
    <property type="match status" value="1"/>
</dbReference>
<reference evidence="1" key="1">
    <citation type="submission" date="2010-07" db="EMBL/GenBank/DDBJ databases">
        <authorList>
            <consortium name="CONSOLIDER consortium CSD2007-00005"/>
            <person name="Guazzaroni M.-E."/>
            <person name="Richter M."/>
            <person name="Garcia-Salamanca A."/>
            <person name="Yarza P."/>
            <person name="Ferrer M."/>
        </authorList>
    </citation>
    <scope>NUCLEOTIDE SEQUENCE</scope>
</reference>
<name>D9PIB9_9ZZZZ</name>
<dbReference type="AlphaFoldDB" id="D9PIB9"/>
<dbReference type="InterPro" id="IPR007115">
    <property type="entry name" value="6-PTP_synth/QueD"/>
</dbReference>
<reference evidence="1" key="2">
    <citation type="journal article" date="2011" name="Microb. Ecol.">
        <title>Taxonomic and Functional Metagenomic Profiling of the Microbial Community in the Anoxic Sediment of a Sub-saline Shallow Lake (Laguna de Carrizo, Central Spain).</title>
        <authorList>
            <person name="Ferrer M."/>
            <person name="Guazzaroni M.E."/>
            <person name="Richter M."/>
            <person name="Garcia-Salamanca A."/>
            <person name="Yarza P."/>
            <person name="Suarez-Suarez A."/>
            <person name="Solano J."/>
            <person name="Alcaide M."/>
            <person name="van Dillewijn P."/>
            <person name="Molina-Henares M.A."/>
            <person name="Lopez-Cortes N."/>
            <person name="Al-Ramahi Y."/>
            <person name="Guerrero C."/>
            <person name="Acosta A."/>
            <person name="de Eugenio L.I."/>
            <person name="Martinez V."/>
            <person name="Marques S."/>
            <person name="Rojo F."/>
            <person name="Santero E."/>
            <person name="Genilloud O."/>
            <person name="Perez-Perez J."/>
            <person name="Rossello-Mora R."/>
            <person name="Ramos J.L."/>
        </authorList>
    </citation>
    <scope>NUCLEOTIDE SEQUENCE</scope>
</reference>
<gene>
    <name evidence="1" type="ORF">LDC_1275</name>
</gene>
<organism evidence="1">
    <name type="scientific">sediment metagenome</name>
    <dbReference type="NCBI Taxonomy" id="749907"/>
    <lineage>
        <taxon>unclassified sequences</taxon>
        <taxon>metagenomes</taxon>
        <taxon>ecological metagenomes</taxon>
    </lineage>
</organism>
<dbReference type="PANTHER" id="PTHR12589">
    <property type="entry name" value="PYRUVOYL TETRAHYDROBIOPTERIN SYNTHASE"/>
    <property type="match status" value="1"/>
</dbReference>
<dbReference type="SUPFAM" id="SSF55620">
    <property type="entry name" value="Tetrahydrobiopterin biosynthesis enzymes-like"/>
    <property type="match status" value="1"/>
</dbReference>
<sequence>MYEIKVKTVFSAAHNLKDYHGKCERLHGHNWTVEAVFAYKSLAKDGMAVDFKIAKETLKEAVEGFDHEYLNEVKTLKGVNPTSENIAKFIFDSIAKKNRKINSVAIWENENSCATYRKG</sequence>
<evidence type="ECO:0000313" key="1">
    <source>
        <dbReference type="EMBL" id="EFK96695.1"/>
    </source>
</evidence>
<dbReference type="EC" id="4.2.3.12" evidence="1"/>
<dbReference type="Pfam" id="PF01242">
    <property type="entry name" value="PTPS"/>
    <property type="match status" value="1"/>
</dbReference>
<comment type="caution">
    <text evidence="1">The sequence shown here is derived from an EMBL/GenBank/DDBJ whole genome shotgun (WGS) entry which is preliminary data.</text>
</comment>
<dbReference type="GO" id="GO:0003874">
    <property type="term" value="F:6-pyruvoyltetrahydropterin synthase activity"/>
    <property type="evidence" value="ECO:0007669"/>
    <property type="project" value="UniProtKB-EC"/>
</dbReference>
<protein>
    <submittedName>
        <fullName evidence="1">6-pyruvoyl tetrahydropterin synthase-related protein</fullName>
        <ecNumber evidence="1">4.2.3.12</ecNumber>
    </submittedName>
</protein>
<accession>D9PIB9</accession>
<dbReference type="NCBIfam" id="TIGR03367">
    <property type="entry name" value="queuosine_QueD"/>
    <property type="match status" value="1"/>
</dbReference>
<keyword evidence="1" id="KW-0456">Lyase</keyword>
<dbReference type="PIRSF" id="PIRSF006113">
    <property type="entry name" value="PTP_synth"/>
    <property type="match status" value="1"/>
</dbReference>